<feature type="transmembrane region" description="Helical" evidence="5">
    <location>
        <begin position="598"/>
        <end position="619"/>
    </location>
</feature>
<dbReference type="PANTHER" id="PTHR43317">
    <property type="entry name" value="THERMOSPERMINE SYNTHASE ACAULIS5"/>
    <property type="match status" value="1"/>
</dbReference>
<feature type="transmembrane region" description="Helical" evidence="5">
    <location>
        <begin position="483"/>
        <end position="507"/>
    </location>
</feature>
<feature type="transmembrane region" description="Helical" evidence="5">
    <location>
        <begin position="138"/>
        <end position="156"/>
    </location>
</feature>
<sequence length="1268" mass="140515">MRHLKLWAVIAVLMYVSTFIGKMFLLQEVNIGFPIPISQSIEIAFVNLGIYFGISGSVLWLGKLMPVRNRIMVFALVVGYLTFWLQYALDAADYHAGLILPIMLWAIGIAAFFTFLYNCPGIARLFGHVPDAAAQRYVSHYFYLTIIILMLGQATTDALDFTQIILPQTIDADLYKIDAAFWGFADNLYATFIQYQQPLWQSIIISVYSLLAIVLTLLFIPVLRERREGQLNVLRVLIVPFICAYMFYCFTPVAGPLYVFEDDYPANMGAILAQAKGTIFVPPTFRNGMPSMHFAGAMLMVLVAACLTRKVYFYAAAAFAAITFIATMAMGEHYLMDLIVAAPLCIALGTALINPPGWHFYKRRIWWVCMLLFAAWEIMLHADTTRFFLADHLWFVRLFSAVSVIAAVYGFAAYLRAVWYLPAPSEAQYQAYSWQEKAAVAQARPQISVRWVFGLFVCSGFAGLLYEVVFAKHLGVIFGGTSLAAYTVMATYMGGMALGAWLGGLLADRVRNPLKWYALFEAVIGVYALATPALFKLIAHIYVAFAADVRPDSPVLTLWRVLLGVIVLGIPTILMGTTLPIMFKFLRGYLPGRGNIIAHLYTANIMGAALGALIGAYVVLPSLGLTGATRLAALFSLMIALYAIDRLKKLPDSAQVVVAVEVEGIADVGAGHVMLPSQNAWQRRRLGIAALWVVSLGGVVTLALEIVNMHMLAVIAGNSVYAFGLMLATFLCGLGLGSTLYDKLRRWLTDPVIATIAQLGIFFAIIISAFQWDGLVDYFASFGPMGAYHHFGFAARELIRAAVCAIIMMPPAFFIGLGYPATMALASDWLKNRGEAAGLGIASLCNTLGNIAGVLLAGFVFLNWLGSNRLLFVLAILSLALALYMAYIGRTAWPQAFRYNSSAQRATGIVALIAIVFALWSYPAQWNLTQLTVGANVYFSADNYRGEVIDSRESIQGGLTTVNSLTMKHKETGEHKTMLTLLTNGKFQGNNAGEVQAQRGVALTPLLHVQERGDVLVIGYGTGNSAHVLHEQGFAQMDIAELAADMVDIADIHFGEINKLVSQQDNVRMYYTDGRNLLLTQNKRYDLISMEISSIWFAGAANLYNREFYQLVKARLKENGVLQQWVQLHHMQPMDLLYILNTLHQEFRYVWLYVSGGQGVLVASNTEESARLHHLDGRIAVSTEDLDAEEKALHEDLLLEPADMDYLAQKLRKPQFFVSTDNNLYLEYSTPKGNALAYDAFTYNINMLEKMKQDRLHKQNGQTSSTRE</sequence>
<dbReference type="GO" id="GO:0022857">
    <property type="term" value="F:transmembrane transporter activity"/>
    <property type="evidence" value="ECO:0007669"/>
    <property type="project" value="InterPro"/>
</dbReference>
<dbReference type="EC" id="2.5.1.16" evidence="7"/>
<reference evidence="7 8" key="1">
    <citation type="submission" date="2018-06" db="EMBL/GenBank/DDBJ databases">
        <authorList>
            <consortium name="Pathogen Informatics"/>
            <person name="Doyle S."/>
        </authorList>
    </citation>
    <scope>NUCLEOTIDE SEQUENCE [LARGE SCALE GENOMIC DNA]</scope>
    <source>
        <strain evidence="7 8">NCTC13294</strain>
    </source>
</reference>
<feature type="transmembrane region" description="Helical" evidence="5">
    <location>
        <begin position="394"/>
        <end position="415"/>
    </location>
</feature>
<keyword evidence="2 5" id="KW-1133">Transmembrane helix</keyword>
<evidence type="ECO:0000259" key="6">
    <source>
        <dbReference type="PROSITE" id="PS50850"/>
    </source>
</evidence>
<dbReference type="GO" id="GO:0004766">
    <property type="term" value="F:spermidine synthase activity"/>
    <property type="evidence" value="ECO:0007669"/>
    <property type="project" value="UniProtKB-EC"/>
</dbReference>
<dbReference type="Gene3D" id="1.20.1250.20">
    <property type="entry name" value="MFS general substrate transporter like domains"/>
    <property type="match status" value="1"/>
</dbReference>
<feature type="transmembrane region" description="Helical" evidence="5">
    <location>
        <begin position="71"/>
        <end position="89"/>
    </location>
</feature>
<keyword evidence="7" id="KW-0808">Transferase</keyword>
<dbReference type="RefSeq" id="WP_115612389.1">
    <property type="nucleotide sequence ID" value="NZ_UFUW01000001.1"/>
</dbReference>
<dbReference type="OrthoDB" id="5516475at2"/>
<feature type="transmembrane region" description="Helical" evidence="5">
    <location>
        <begin position="37"/>
        <end position="59"/>
    </location>
</feature>
<name>A0A381EDL8_9GAMM</name>
<keyword evidence="4 5" id="KW-0472">Membrane</keyword>
<feature type="transmembrane region" description="Helical" evidence="5">
    <location>
        <begin position="839"/>
        <end position="864"/>
    </location>
</feature>
<evidence type="ECO:0000256" key="2">
    <source>
        <dbReference type="ARBA" id="ARBA00022989"/>
    </source>
</evidence>
<feature type="transmembrane region" description="Helical" evidence="5">
    <location>
        <begin position="557"/>
        <end position="586"/>
    </location>
</feature>
<feature type="transmembrane region" description="Helical" evidence="5">
    <location>
        <begin position="719"/>
        <end position="740"/>
    </location>
</feature>
<protein>
    <submittedName>
        <fullName evidence="7">Spermidine synthase</fullName>
        <ecNumber evidence="7">2.5.1.16</ecNumber>
    </submittedName>
</protein>
<evidence type="ECO:0000256" key="1">
    <source>
        <dbReference type="ARBA" id="ARBA00022692"/>
    </source>
</evidence>
<feature type="transmembrane region" description="Helical" evidence="5">
    <location>
        <begin position="95"/>
        <end position="117"/>
    </location>
</feature>
<feature type="transmembrane region" description="Helical" evidence="5">
    <location>
        <begin position="519"/>
        <end position="545"/>
    </location>
</feature>
<dbReference type="Pfam" id="PF14378">
    <property type="entry name" value="PAP2_3"/>
    <property type="match status" value="1"/>
</dbReference>
<gene>
    <name evidence="7" type="primary">speE_2</name>
    <name evidence="7" type="ORF">NCTC13294_02265</name>
</gene>
<dbReference type="GO" id="GO:0016020">
    <property type="term" value="C:membrane"/>
    <property type="evidence" value="ECO:0007669"/>
    <property type="project" value="UniProtKB-SubCell"/>
</dbReference>
<dbReference type="CDD" id="cd02440">
    <property type="entry name" value="AdoMet_MTases"/>
    <property type="match status" value="1"/>
</dbReference>
<dbReference type="Gene3D" id="3.40.50.150">
    <property type="entry name" value="Vaccinia Virus protein VP39"/>
    <property type="match status" value="1"/>
</dbReference>
<feature type="transmembrane region" description="Helical" evidence="5">
    <location>
        <begin position="625"/>
        <end position="644"/>
    </location>
</feature>
<feature type="transmembrane region" description="Helical" evidence="5">
    <location>
        <begin position="686"/>
        <end position="707"/>
    </location>
</feature>
<dbReference type="InterPro" id="IPR029063">
    <property type="entry name" value="SAM-dependent_MTases_sf"/>
</dbReference>
<dbReference type="PROSITE" id="PS50850">
    <property type="entry name" value="MFS"/>
    <property type="match status" value="1"/>
</dbReference>
<dbReference type="Pfam" id="PF01564">
    <property type="entry name" value="Spermine_synth"/>
    <property type="match status" value="1"/>
</dbReference>
<dbReference type="AlphaFoldDB" id="A0A381EDL8"/>
<feature type="transmembrane region" description="Helical" evidence="5">
    <location>
        <begin position="312"/>
        <end position="329"/>
    </location>
</feature>
<proteinExistence type="predicted"/>
<feature type="transmembrane region" description="Helical" evidence="5">
    <location>
        <begin position="365"/>
        <end position="382"/>
    </location>
</feature>
<evidence type="ECO:0000313" key="7">
    <source>
        <dbReference type="EMBL" id="SUX25144.1"/>
    </source>
</evidence>
<feature type="transmembrane region" description="Helical" evidence="5">
    <location>
        <begin position="451"/>
        <end position="471"/>
    </location>
</feature>
<evidence type="ECO:0000256" key="4">
    <source>
        <dbReference type="ARBA" id="ARBA00023136"/>
    </source>
</evidence>
<feature type="transmembrane region" description="Helical" evidence="5">
    <location>
        <begin position="905"/>
        <end position="922"/>
    </location>
</feature>
<organism evidence="7 8">
    <name type="scientific">Cardiobacterium valvarum</name>
    <dbReference type="NCBI Taxonomy" id="194702"/>
    <lineage>
        <taxon>Bacteria</taxon>
        <taxon>Pseudomonadati</taxon>
        <taxon>Pseudomonadota</taxon>
        <taxon>Gammaproteobacteria</taxon>
        <taxon>Cardiobacteriales</taxon>
        <taxon>Cardiobacteriaceae</taxon>
        <taxon>Cardiobacterium</taxon>
    </lineage>
</organism>
<feature type="transmembrane region" description="Helical" evidence="5">
    <location>
        <begin position="798"/>
        <end position="819"/>
    </location>
</feature>
<accession>A0A381EDL8</accession>
<keyword evidence="3" id="KW-0620">Polyamine biosynthesis</keyword>
<dbReference type="SUPFAM" id="SSF53335">
    <property type="entry name" value="S-adenosyl-L-methionine-dependent methyltransferases"/>
    <property type="match status" value="1"/>
</dbReference>
<dbReference type="InterPro" id="IPR036259">
    <property type="entry name" value="MFS_trans_sf"/>
</dbReference>
<feature type="domain" description="Major facilitator superfamily (MFS) profile" evidence="6">
    <location>
        <begin position="447"/>
        <end position="892"/>
    </location>
</feature>
<dbReference type="InterPro" id="IPR026841">
    <property type="entry name" value="Aur1/Ipt1"/>
</dbReference>
<feature type="transmembrane region" description="Helical" evidence="5">
    <location>
        <begin position="335"/>
        <end position="353"/>
    </location>
</feature>
<dbReference type="EMBL" id="UFUW01000001">
    <property type="protein sequence ID" value="SUX25144.1"/>
    <property type="molecule type" value="Genomic_DNA"/>
</dbReference>
<dbReference type="InterPro" id="IPR020846">
    <property type="entry name" value="MFS_dom"/>
</dbReference>
<feature type="transmembrane region" description="Helical" evidence="5">
    <location>
        <begin position="752"/>
        <end position="772"/>
    </location>
</feature>
<dbReference type="PANTHER" id="PTHR43317:SF1">
    <property type="entry name" value="THERMOSPERMINE SYNTHASE ACAULIS5"/>
    <property type="match status" value="1"/>
</dbReference>
<dbReference type="SUPFAM" id="SSF103473">
    <property type="entry name" value="MFS general substrate transporter"/>
    <property type="match status" value="1"/>
</dbReference>
<feature type="transmembrane region" description="Helical" evidence="5">
    <location>
        <begin position="232"/>
        <end position="259"/>
    </location>
</feature>
<feature type="transmembrane region" description="Helical" evidence="5">
    <location>
        <begin position="7"/>
        <end position="25"/>
    </location>
</feature>
<evidence type="ECO:0000256" key="3">
    <source>
        <dbReference type="ARBA" id="ARBA00023115"/>
    </source>
</evidence>
<evidence type="ECO:0000313" key="8">
    <source>
        <dbReference type="Proteomes" id="UP000254572"/>
    </source>
</evidence>
<feature type="transmembrane region" description="Helical" evidence="5">
    <location>
        <begin position="290"/>
        <end position="307"/>
    </location>
</feature>
<keyword evidence="1 5" id="KW-0812">Transmembrane</keyword>
<evidence type="ECO:0000256" key="5">
    <source>
        <dbReference type="SAM" id="Phobius"/>
    </source>
</evidence>
<dbReference type="Proteomes" id="UP000254572">
    <property type="component" value="Unassembled WGS sequence"/>
</dbReference>
<feature type="transmembrane region" description="Helical" evidence="5">
    <location>
        <begin position="870"/>
        <end position="893"/>
    </location>
</feature>
<keyword evidence="8" id="KW-1185">Reference proteome</keyword>
<feature type="transmembrane region" description="Helical" evidence="5">
    <location>
        <begin position="199"/>
        <end position="220"/>
    </location>
</feature>
<dbReference type="GO" id="GO:0006596">
    <property type="term" value="P:polyamine biosynthetic process"/>
    <property type="evidence" value="ECO:0007669"/>
    <property type="project" value="UniProtKB-KW"/>
</dbReference>